<evidence type="ECO:0008006" key="4">
    <source>
        <dbReference type="Google" id="ProtNLM"/>
    </source>
</evidence>
<dbReference type="RefSeq" id="WP_068768861.1">
    <property type="nucleotide sequence ID" value="NZ_CP109796.1"/>
</dbReference>
<feature type="region of interest" description="Disordered" evidence="1">
    <location>
        <begin position="136"/>
        <end position="157"/>
    </location>
</feature>
<accession>A0A178IQC0</accession>
<feature type="compositionally biased region" description="Pro residues" evidence="1">
    <location>
        <begin position="146"/>
        <end position="157"/>
    </location>
</feature>
<evidence type="ECO:0000313" key="3">
    <source>
        <dbReference type="Proteomes" id="UP000078486"/>
    </source>
</evidence>
<name>A0A178IQC0_9BACT</name>
<feature type="region of interest" description="Disordered" evidence="1">
    <location>
        <begin position="90"/>
        <end position="114"/>
    </location>
</feature>
<reference evidence="2 3" key="1">
    <citation type="submission" date="2016-01" db="EMBL/GenBank/DDBJ databases">
        <title>High potential of lignocellulose degradation of a new Verrucomicrobia species.</title>
        <authorList>
            <person name="Wang Y."/>
            <person name="Shi Y."/>
            <person name="Qiu Z."/>
            <person name="Liu S."/>
            <person name="Yang H."/>
        </authorList>
    </citation>
    <scope>NUCLEOTIDE SEQUENCE [LARGE SCALE GENOMIC DNA]</scope>
    <source>
        <strain evidence="2 3">TSB47</strain>
    </source>
</reference>
<dbReference type="Proteomes" id="UP000078486">
    <property type="component" value="Unassembled WGS sequence"/>
</dbReference>
<proteinExistence type="predicted"/>
<feature type="compositionally biased region" description="Polar residues" evidence="1">
    <location>
        <begin position="92"/>
        <end position="109"/>
    </location>
</feature>
<dbReference type="AlphaFoldDB" id="A0A178IQC0"/>
<keyword evidence="3" id="KW-1185">Reference proteome</keyword>
<comment type="caution">
    <text evidence="2">The sequence shown here is derived from an EMBL/GenBank/DDBJ whole genome shotgun (WGS) entry which is preliminary data.</text>
</comment>
<gene>
    <name evidence="2" type="ORF">AW736_03435</name>
</gene>
<protein>
    <recommendedName>
        <fullName evidence="4">DUF2946 domain-containing protein</fullName>
    </recommendedName>
</protein>
<sequence length="157" mass="16836">MPPATPVHALCPRARARRRDGVAMASAKRLTLIAAMLAWTLATGVQWDILQFVGWGRMIVAYSTEENSTLAKAITDTFSGERPCSICETVAQARQSDDTSVPPSSNAGKDSSGKIICTLPPAPFIVYNAPAEPEWFDADTREPASPAYPVPVPPPRA</sequence>
<evidence type="ECO:0000313" key="2">
    <source>
        <dbReference type="EMBL" id="OAM91356.1"/>
    </source>
</evidence>
<evidence type="ECO:0000256" key="1">
    <source>
        <dbReference type="SAM" id="MobiDB-lite"/>
    </source>
</evidence>
<dbReference type="STRING" id="1184151.AW736_03435"/>
<dbReference type="OrthoDB" id="200016at2"/>
<dbReference type="EMBL" id="LRRQ01000029">
    <property type="protein sequence ID" value="OAM91356.1"/>
    <property type="molecule type" value="Genomic_DNA"/>
</dbReference>
<organism evidence="2 3">
    <name type="scientific">Termitidicoccus mucosus</name>
    <dbReference type="NCBI Taxonomy" id="1184151"/>
    <lineage>
        <taxon>Bacteria</taxon>
        <taxon>Pseudomonadati</taxon>
        <taxon>Verrucomicrobiota</taxon>
        <taxon>Opitutia</taxon>
        <taxon>Opitutales</taxon>
        <taxon>Opitutaceae</taxon>
        <taxon>Termitidicoccus</taxon>
    </lineage>
</organism>